<feature type="domain" description="Outer membrane protein beta-barrel" evidence="1">
    <location>
        <begin position="21"/>
        <end position="211"/>
    </location>
</feature>
<evidence type="ECO:0000313" key="2">
    <source>
        <dbReference type="EMBL" id="AQX02251.1"/>
    </source>
</evidence>
<evidence type="ECO:0000259" key="1">
    <source>
        <dbReference type="Pfam" id="PF13568"/>
    </source>
</evidence>
<dbReference type="Proteomes" id="UP000190848">
    <property type="component" value="Chromosome"/>
</dbReference>
<name>A0AAU8VH48_9FLAO</name>
<dbReference type="AlphaFoldDB" id="A0AAU8VH48"/>
<dbReference type="RefSeq" id="WP_078396314.1">
    <property type="nucleotide sequence ID" value="NZ_CP016374.1"/>
</dbReference>
<dbReference type="Pfam" id="PF13568">
    <property type="entry name" value="OMP_b-brl_2"/>
    <property type="match status" value="1"/>
</dbReference>
<evidence type="ECO:0000313" key="3">
    <source>
        <dbReference type="Proteomes" id="UP000190848"/>
    </source>
</evidence>
<protein>
    <recommendedName>
        <fullName evidence="1">Outer membrane protein beta-barrel domain-containing protein</fullName>
    </recommendedName>
</protein>
<accession>A0AAU8VH48</accession>
<dbReference type="EMBL" id="CP016374">
    <property type="protein sequence ID" value="AQX02251.1"/>
    <property type="molecule type" value="Genomic_DNA"/>
</dbReference>
<reference evidence="2 3" key="1">
    <citation type="submission" date="2016-07" db="EMBL/GenBank/DDBJ databases">
        <title>Revisiting the taxonomy of the Elizabethkingia Genus using Whole-Genome Sequencing, Optical Mapping, and MALDI-TOF, along with proposal of three novel Elizabethkingia species: Elizabethkingia bruuniana sp. nov., Elizabethkingia ursingii sp. nov., and Elizabethkingia occulta sp. nov.</title>
        <authorList>
            <person name="Nicholson A.C."/>
        </authorList>
    </citation>
    <scope>NUCLEOTIDE SEQUENCE [LARGE SCALE GENOMIC DNA]</scope>
    <source>
        <strain evidence="2 3">F3201</strain>
    </source>
</reference>
<organism evidence="2 3">
    <name type="scientific">Elizabethkingia anophelis</name>
    <dbReference type="NCBI Taxonomy" id="1117645"/>
    <lineage>
        <taxon>Bacteria</taxon>
        <taxon>Pseudomonadati</taxon>
        <taxon>Bacteroidota</taxon>
        <taxon>Flavobacteriia</taxon>
        <taxon>Flavobacteriales</taxon>
        <taxon>Weeksellaceae</taxon>
        <taxon>Elizabethkingia</taxon>
    </lineage>
</organism>
<gene>
    <name evidence="2" type="ORF">BBD32_12680</name>
</gene>
<proteinExistence type="predicted"/>
<dbReference type="InterPro" id="IPR025665">
    <property type="entry name" value="Beta-barrel_OMP_2"/>
</dbReference>
<sequence length="239" mass="27273">MKKRLSVVFFLVVQGFCFVLQAQQGSLRIELDVGSSYSLLRSDMSSLVSSKYSGMRGFGVNSSLEYEFLNKLFVSGGVSYLERNYKFSRTGVYQGWYTDYHNSYLVFPLRLGGYFLGGGNKGRGIWLKGSVGLYSDYWLSMRRVGRYPVLGEEQLDGSLDYRESSDRYDFKGNESQLRRFGYGWEVRGSVGYEFKALGVYIGYQYQGGLSDQSKTSEGTRDKSRVESYMFSLGVGYRFK</sequence>